<accession>A0A183C0B4</accession>
<name>A0A183C0B4_GLOPA</name>
<protein>
    <submittedName>
        <fullName evidence="2">Transcriptional regulator</fullName>
    </submittedName>
</protein>
<proteinExistence type="predicted"/>
<evidence type="ECO:0000313" key="2">
    <source>
        <dbReference type="WBParaSite" id="GPLIN_000630600"/>
    </source>
</evidence>
<organism evidence="1 2">
    <name type="scientific">Globodera pallida</name>
    <name type="common">Potato cyst nematode worm</name>
    <name type="synonym">Heterodera pallida</name>
    <dbReference type="NCBI Taxonomy" id="36090"/>
    <lineage>
        <taxon>Eukaryota</taxon>
        <taxon>Metazoa</taxon>
        <taxon>Ecdysozoa</taxon>
        <taxon>Nematoda</taxon>
        <taxon>Chromadorea</taxon>
        <taxon>Rhabditida</taxon>
        <taxon>Tylenchina</taxon>
        <taxon>Tylenchomorpha</taxon>
        <taxon>Tylenchoidea</taxon>
        <taxon>Heteroderidae</taxon>
        <taxon>Heteroderinae</taxon>
        <taxon>Globodera</taxon>
    </lineage>
</organism>
<reference evidence="2" key="2">
    <citation type="submission" date="2016-06" db="UniProtKB">
        <authorList>
            <consortium name="WormBaseParasite"/>
        </authorList>
    </citation>
    <scope>IDENTIFICATION</scope>
</reference>
<evidence type="ECO:0000313" key="1">
    <source>
        <dbReference type="Proteomes" id="UP000050741"/>
    </source>
</evidence>
<sequence>EETKLHLKVLKILAPEQNLKDTGRTNGIPVSSANILNNGRRPAIQIRFCHRFRLLNEE</sequence>
<keyword evidence="1" id="KW-1185">Reference proteome</keyword>
<dbReference type="WBParaSite" id="GPLIN_000630600">
    <property type="protein sequence ID" value="GPLIN_000630600"/>
    <property type="gene ID" value="GPLIN_000630600"/>
</dbReference>
<dbReference type="AlphaFoldDB" id="A0A183C0B4"/>
<reference evidence="1" key="1">
    <citation type="submission" date="2014-05" db="EMBL/GenBank/DDBJ databases">
        <title>The genome and life-stage specific transcriptomes of Globodera pallida elucidate key aspects of plant parasitism by a cyst nematode.</title>
        <authorList>
            <person name="Cotton J.A."/>
            <person name="Lilley C.J."/>
            <person name="Jones L.M."/>
            <person name="Kikuchi T."/>
            <person name="Reid A.J."/>
            <person name="Thorpe P."/>
            <person name="Tsai I.J."/>
            <person name="Beasley H."/>
            <person name="Blok V."/>
            <person name="Cock P.J.A."/>
            <person name="Van den Akker S.E."/>
            <person name="Holroyd N."/>
            <person name="Hunt M."/>
            <person name="Mantelin S."/>
            <person name="Naghra H."/>
            <person name="Pain A."/>
            <person name="Palomares-Rius J.E."/>
            <person name="Zarowiecki M."/>
            <person name="Berriman M."/>
            <person name="Jones J.T."/>
            <person name="Urwin P.E."/>
        </authorList>
    </citation>
    <scope>NUCLEOTIDE SEQUENCE [LARGE SCALE GENOMIC DNA]</scope>
    <source>
        <strain evidence="1">Lindley</strain>
    </source>
</reference>
<dbReference type="Proteomes" id="UP000050741">
    <property type="component" value="Unassembled WGS sequence"/>
</dbReference>